<accession>A0A084G737</accession>
<dbReference type="Proteomes" id="UP000028545">
    <property type="component" value="Unassembled WGS sequence"/>
</dbReference>
<feature type="compositionally biased region" description="Low complexity" evidence="7">
    <location>
        <begin position="183"/>
        <end position="222"/>
    </location>
</feature>
<dbReference type="AlphaFoldDB" id="A0A084G737"/>
<protein>
    <recommendedName>
        <fullName evidence="8">Protein kinase domain-containing protein</fullName>
    </recommendedName>
</protein>
<name>A0A084G737_PSEDA</name>
<dbReference type="Gene3D" id="3.30.200.20">
    <property type="entry name" value="Phosphorylase Kinase, domain 1"/>
    <property type="match status" value="1"/>
</dbReference>
<dbReference type="InterPro" id="IPR000719">
    <property type="entry name" value="Prot_kinase_dom"/>
</dbReference>
<evidence type="ECO:0000259" key="8">
    <source>
        <dbReference type="PROSITE" id="PS50011"/>
    </source>
</evidence>
<dbReference type="InterPro" id="IPR011009">
    <property type="entry name" value="Kinase-like_dom_sf"/>
</dbReference>
<feature type="compositionally biased region" description="Low complexity" evidence="7">
    <location>
        <begin position="345"/>
        <end position="359"/>
    </location>
</feature>
<dbReference type="GO" id="GO:0034501">
    <property type="term" value="P:protein localization to kinetochore"/>
    <property type="evidence" value="ECO:0007669"/>
    <property type="project" value="TreeGrafter"/>
</dbReference>
<keyword evidence="4" id="KW-0418">Kinase</keyword>
<feature type="compositionally biased region" description="Low complexity" evidence="7">
    <location>
        <begin position="55"/>
        <end position="64"/>
    </location>
</feature>
<comment type="caution">
    <text evidence="9">The sequence shown here is derived from an EMBL/GenBank/DDBJ whole genome shotgun (WGS) entry which is preliminary data.</text>
</comment>
<keyword evidence="10" id="KW-1185">Reference proteome</keyword>
<evidence type="ECO:0000256" key="6">
    <source>
        <dbReference type="PROSITE-ProRule" id="PRU10141"/>
    </source>
</evidence>
<feature type="compositionally biased region" description="Low complexity" evidence="7">
    <location>
        <begin position="367"/>
        <end position="376"/>
    </location>
</feature>
<gene>
    <name evidence="9" type="ORF">SAPIO_CDS5044</name>
</gene>
<evidence type="ECO:0000256" key="3">
    <source>
        <dbReference type="ARBA" id="ARBA00022741"/>
    </source>
</evidence>
<dbReference type="PROSITE" id="PS00108">
    <property type="entry name" value="PROTEIN_KINASE_ST"/>
    <property type="match status" value="1"/>
</dbReference>
<dbReference type="GeneID" id="27724116"/>
<dbReference type="PROSITE" id="PS50011">
    <property type="entry name" value="PROTEIN_KINASE_DOM"/>
    <property type="match status" value="1"/>
</dbReference>
<reference evidence="9 10" key="1">
    <citation type="journal article" date="2014" name="Genome Announc.">
        <title>Draft genome sequence of the pathogenic fungus Scedosporium apiospermum.</title>
        <authorList>
            <person name="Vandeputte P."/>
            <person name="Ghamrawi S."/>
            <person name="Rechenmann M."/>
            <person name="Iltis A."/>
            <person name="Giraud S."/>
            <person name="Fleury M."/>
            <person name="Thornton C."/>
            <person name="Delhaes L."/>
            <person name="Meyer W."/>
            <person name="Papon N."/>
            <person name="Bouchara J.P."/>
        </authorList>
    </citation>
    <scope>NUCLEOTIDE SEQUENCE [LARGE SCALE GENOMIC DNA]</scope>
    <source>
        <strain evidence="9 10">IHEM 14462</strain>
    </source>
</reference>
<evidence type="ECO:0000313" key="10">
    <source>
        <dbReference type="Proteomes" id="UP000028545"/>
    </source>
</evidence>
<feature type="compositionally biased region" description="Polar residues" evidence="7">
    <location>
        <begin position="108"/>
        <end position="135"/>
    </location>
</feature>
<dbReference type="CDD" id="cd14131">
    <property type="entry name" value="PKc_Mps1"/>
    <property type="match status" value="1"/>
</dbReference>
<evidence type="ECO:0000256" key="5">
    <source>
        <dbReference type="ARBA" id="ARBA00022840"/>
    </source>
</evidence>
<evidence type="ECO:0000256" key="7">
    <source>
        <dbReference type="SAM" id="MobiDB-lite"/>
    </source>
</evidence>
<dbReference type="GO" id="GO:0004674">
    <property type="term" value="F:protein serine/threonine kinase activity"/>
    <property type="evidence" value="ECO:0007669"/>
    <property type="project" value="UniProtKB-KW"/>
</dbReference>
<dbReference type="PANTHER" id="PTHR22974">
    <property type="entry name" value="MIXED LINEAGE PROTEIN KINASE"/>
    <property type="match status" value="1"/>
</dbReference>
<feature type="compositionally biased region" description="Polar residues" evidence="7">
    <location>
        <begin position="72"/>
        <end position="93"/>
    </location>
</feature>
<feature type="binding site" evidence="6">
    <location>
        <position position="510"/>
    </location>
    <ligand>
        <name>ATP</name>
        <dbReference type="ChEBI" id="CHEBI:30616"/>
    </ligand>
</feature>
<evidence type="ECO:0000256" key="1">
    <source>
        <dbReference type="ARBA" id="ARBA00022527"/>
    </source>
</evidence>
<dbReference type="OrthoDB" id="20524at2759"/>
<dbReference type="Pfam" id="PF00069">
    <property type="entry name" value="Pkinase"/>
    <property type="match status" value="1"/>
</dbReference>
<dbReference type="GO" id="GO:0098813">
    <property type="term" value="P:nuclear chromosome segregation"/>
    <property type="evidence" value="ECO:0007669"/>
    <property type="project" value="UniProtKB-ARBA"/>
</dbReference>
<dbReference type="FunFam" id="3.30.200.20:FF:000131">
    <property type="entry name" value="Dual specificity protein kinase TTK"/>
    <property type="match status" value="1"/>
</dbReference>
<dbReference type="PANTHER" id="PTHR22974:SF21">
    <property type="entry name" value="DUAL SPECIFICITY PROTEIN KINASE TTK"/>
    <property type="match status" value="1"/>
</dbReference>
<dbReference type="GO" id="GO:0005634">
    <property type="term" value="C:nucleus"/>
    <property type="evidence" value="ECO:0007669"/>
    <property type="project" value="TreeGrafter"/>
</dbReference>
<dbReference type="HOGENOM" id="CLU_000288_2_10_1"/>
<dbReference type="GO" id="GO:0004712">
    <property type="term" value="F:protein serine/threonine/tyrosine kinase activity"/>
    <property type="evidence" value="ECO:0007669"/>
    <property type="project" value="TreeGrafter"/>
</dbReference>
<feature type="region of interest" description="Disordered" evidence="7">
    <location>
        <begin position="410"/>
        <end position="448"/>
    </location>
</feature>
<dbReference type="SUPFAM" id="SSF56112">
    <property type="entry name" value="Protein kinase-like (PK-like)"/>
    <property type="match status" value="1"/>
</dbReference>
<dbReference type="GO" id="GO:0000776">
    <property type="term" value="C:kinetochore"/>
    <property type="evidence" value="ECO:0007669"/>
    <property type="project" value="TreeGrafter"/>
</dbReference>
<dbReference type="InterPro" id="IPR027084">
    <property type="entry name" value="Mps1_cat"/>
</dbReference>
<evidence type="ECO:0000256" key="4">
    <source>
        <dbReference type="ARBA" id="ARBA00022777"/>
    </source>
</evidence>
<dbReference type="VEuPathDB" id="FungiDB:SAPIO_CDS5044"/>
<keyword evidence="2" id="KW-0808">Transferase</keyword>
<dbReference type="GO" id="GO:0033316">
    <property type="term" value="P:meiotic spindle assembly checkpoint signaling"/>
    <property type="evidence" value="ECO:0007669"/>
    <property type="project" value="TreeGrafter"/>
</dbReference>
<keyword evidence="3 6" id="KW-0547">Nucleotide-binding</keyword>
<dbReference type="PROSITE" id="PS00107">
    <property type="entry name" value="PROTEIN_KINASE_ATP"/>
    <property type="match status" value="1"/>
</dbReference>
<organism evidence="9 10">
    <name type="scientific">Pseudallescheria apiosperma</name>
    <name type="common">Scedosporium apiospermum</name>
    <dbReference type="NCBI Taxonomy" id="563466"/>
    <lineage>
        <taxon>Eukaryota</taxon>
        <taxon>Fungi</taxon>
        <taxon>Dikarya</taxon>
        <taxon>Ascomycota</taxon>
        <taxon>Pezizomycotina</taxon>
        <taxon>Sordariomycetes</taxon>
        <taxon>Hypocreomycetidae</taxon>
        <taxon>Microascales</taxon>
        <taxon>Microascaceae</taxon>
        <taxon>Scedosporium</taxon>
    </lineage>
</organism>
<evidence type="ECO:0000313" key="9">
    <source>
        <dbReference type="EMBL" id="KEZ43149.1"/>
    </source>
</evidence>
<keyword evidence="1" id="KW-0723">Serine/threonine-protein kinase</keyword>
<feature type="domain" description="Protein kinase" evidence="8">
    <location>
        <begin position="482"/>
        <end position="767"/>
    </location>
</feature>
<dbReference type="RefSeq" id="XP_016642948.1">
    <property type="nucleotide sequence ID" value="XM_016787446.1"/>
</dbReference>
<dbReference type="GO" id="GO:0005524">
    <property type="term" value="F:ATP binding"/>
    <property type="evidence" value="ECO:0007669"/>
    <property type="project" value="UniProtKB-UniRule"/>
</dbReference>
<dbReference type="KEGG" id="sapo:SAPIO_CDS5044"/>
<dbReference type="SMART" id="SM00220">
    <property type="entry name" value="S_TKc"/>
    <property type="match status" value="1"/>
</dbReference>
<dbReference type="GO" id="GO:0007094">
    <property type="term" value="P:mitotic spindle assembly checkpoint signaling"/>
    <property type="evidence" value="ECO:0007669"/>
    <property type="project" value="TreeGrafter"/>
</dbReference>
<sequence>MHDSSDDEMPVPMKLSALTKALLDDGAPAVPPPAPRTRQASNPPASPPRTRRRSALSSSTSSAQEESRRQLRSGSSQPYYETNGRSSRVTSPAKSRESSPVRKRVVRLSTTPKSLSQMKRRSTSSQSRPSLQRKPSTGGRPPSRDKSSSSDINKTAPAPPPVAAAPPADINTPAQQPRVVRIASGSSAVRGRSATSSAVSSVKSTSASQTEAEGPEEPGTAARNSGHLGSVSRAGNIGRLEDNLALQSSMRIKRVGKVPGSFLSGPARRGRRRQSEEDVEGNGEGEPMSSSQEPESQKAEPTPGTGIGDGLGTSFYSSHKYTDFASGSPVSSKDLHRRHASLADMRMASSARPSPMASEPEPEPEPARQAAARQQPPAIPSTHDQENEVPLSIRQSKPLPLSTDILADKLAKRPASTDLGASRATASPERKPLSSINHNTPHRPAPPPPKMSVVDVATSSAGAVTTQVKQRRNIIRVNGKCYTRLDVLGRGGSAKVYRVTAENGRMWALKRVSLEHADELTIKGFKSEIDLLTKLAKVERVINLLDYEMNDEKKVLTLVMELGEVDFNQFLKTRQPPDTGRFDPVFVRYYWKEMLECLLGVHENDVVHSDLKPQNFVLVQGRLKLIDFGIANAIQTNETVHVHRETQIGTPNYMSPESLMDHNAMRGVRIPGQPKLMKLGKASDVWSLGCILYQMVYGLAPFAHIANPMARCQAIINWDYAIDFPGRGMGGVPVPPSLIRTMKRCLSREPHLRPTCEELLHVTDPFLYPGELHERALPIDEELLGRIIQSVVSRCRDRMPTEAETMSVWPAAYWASVKKAMNAHRT</sequence>
<dbReference type="InterPro" id="IPR008271">
    <property type="entry name" value="Ser/Thr_kinase_AS"/>
</dbReference>
<dbReference type="OMA" id="QMARCQA"/>
<keyword evidence="5 6" id="KW-0067">ATP-binding</keyword>
<dbReference type="Gene3D" id="1.10.510.10">
    <property type="entry name" value="Transferase(Phosphotransferase) domain 1"/>
    <property type="match status" value="1"/>
</dbReference>
<dbReference type="InterPro" id="IPR017441">
    <property type="entry name" value="Protein_kinase_ATP_BS"/>
</dbReference>
<evidence type="ECO:0000256" key="2">
    <source>
        <dbReference type="ARBA" id="ARBA00022679"/>
    </source>
</evidence>
<proteinExistence type="predicted"/>
<dbReference type="EMBL" id="JOWA01000096">
    <property type="protein sequence ID" value="KEZ43149.1"/>
    <property type="molecule type" value="Genomic_DNA"/>
</dbReference>
<feature type="region of interest" description="Disordered" evidence="7">
    <location>
        <begin position="1"/>
        <end position="396"/>
    </location>
</feature>
<feature type="compositionally biased region" description="Low complexity" evidence="7">
    <location>
        <begin position="285"/>
        <end position="294"/>
    </location>
</feature>